<keyword evidence="6" id="KW-0539">Nucleus</keyword>
<evidence type="ECO:0000256" key="2">
    <source>
        <dbReference type="ARBA" id="ARBA00009448"/>
    </source>
</evidence>
<dbReference type="InterPro" id="IPR005607">
    <property type="entry name" value="BSD_dom"/>
</dbReference>
<proteinExistence type="inferred from homology"/>
<dbReference type="Pfam" id="PF08567">
    <property type="entry name" value="PH_TFIIH"/>
    <property type="match status" value="1"/>
</dbReference>
<evidence type="ECO:0000256" key="6">
    <source>
        <dbReference type="ARBA" id="ARBA00023242"/>
    </source>
</evidence>
<organism evidence="9">
    <name type="scientific">Ditylum brightwellii</name>
    <dbReference type="NCBI Taxonomy" id="49249"/>
    <lineage>
        <taxon>Eukaryota</taxon>
        <taxon>Sar</taxon>
        <taxon>Stramenopiles</taxon>
        <taxon>Ochrophyta</taxon>
        <taxon>Bacillariophyta</taxon>
        <taxon>Mediophyceae</taxon>
        <taxon>Lithodesmiophycidae</taxon>
        <taxon>Lithodesmiales</taxon>
        <taxon>Lithodesmiaceae</taxon>
        <taxon>Ditylum</taxon>
    </lineage>
</organism>
<feature type="domain" description="BSD" evidence="8">
    <location>
        <begin position="271"/>
        <end position="312"/>
    </location>
</feature>
<feature type="region of interest" description="Disordered" evidence="7">
    <location>
        <begin position="387"/>
        <end position="420"/>
    </location>
</feature>
<protein>
    <recommendedName>
        <fullName evidence="8">BSD domain-containing protein</fullName>
    </recommendedName>
</protein>
<dbReference type="InterPro" id="IPR013876">
    <property type="entry name" value="TFIIH_BTF_p62_N"/>
</dbReference>
<dbReference type="PROSITE" id="PS50858">
    <property type="entry name" value="BSD"/>
    <property type="match status" value="1"/>
</dbReference>
<dbReference type="EMBL" id="HBGN01001496">
    <property type="protein sequence ID" value="CAD9314585.1"/>
    <property type="molecule type" value="Transcribed_RNA"/>
</dbReference>
<name>A0A7S1VZM2_9STRA</name>
<feature type="region of interest" description="Disordered" evidence="7">
    <location>
        <begin position="320"/>
        <end position="367"/>
    </location>
</feature>
<feature type="compositionally biased region" description="Acidic residues" evidence="7">
    <location>
        <begin position="552"/>
        <end position="563"/>
    </location>
</feature>
<comment type="subcellular location">
    <subcellularLocation>
        <location evidence="1">Nucleus</location>
    </subcellularLocation>
</comment>
<evidence type="ECO:0000313" key="9">
    <source>
        <dbReference type="EMBL" id="CAD9314585.1"/>
    </source>
</evidence>
<feature type="compositionally biased region" description="Polar residues" evidence="7">
    <location>
        <begin position="397"/>
        <end position="409"/>
    </location>
</feature>
<gene>
    <name evidence="9" type="ORF">DBRI1063_LOCUS991</name>
</gene>
<evidence type="ECO:0000256" key="5">
    <source>
        <dbReference type="ARBA" id="ARBA00023163"/>
    </source>
</evidence>
<feature type="compositionally biased region" description="Basic and acidic residues" evidence="7">
    <location>
        <begin position="722"/>
        <end position="732"/>
    </location>
</feature>
<dbReference type="GO" id="GO:0006289">
    <property type="term" value="P:nucleotide-excision repair"/>
    <property type="evidence" value="ECO:0007669"/>
    <property type="project" value="InterPro"/>
</dbReference>
<reference evidence="9" key="1">
    <citation type="submission" date="2021-01" db="EMBL/GenBank/DDBJ databases">
        <authorList>
            <person name="Corre E."/>
            <person name="Pelletier E."/>
            <person name="Niang G."/>
            <person name="Scheremetjew M."/>
            <person name="Finn R."/>
            <person name="Kale V."/>
            <person name="Holt S."/>
            <person name="Cochrane G."/>
            <person name="Meng A."/>
            <person name="Brown T."/>
            <person name="Cohen L."/>
        </authorList>
    </citation>
    <scope>NUCLEOTIDE SEQUENCE</scope>
    <source>
        <strain evidence="9">Pop2</strain>
    </source>
</reference>
<evidence type="ECO:0000256" key="4">
    <source>
        <dbReference type="ARBA" id="ARBA00023015"/>
    </source>
</evidence>
<dbReference type="AlphaFoldDB" id="A0A7S1VZM2"/>
<dbReference type="GO" id="GO:0006351">
    <property type="term" value="P:DNA-templated transcription"/>
    <property type="evidence" value="ECO:0007669"/>
    <property type="project" value="InterPro"/>
</dbReference>
<dbReference type="GO" id="GO:0000439">
    <property type="term" value="C:transcription factor TFIIH core complex"/>
    <property type="evidence" value="ECO:0007669"/>
    <property type="project" value="InterPro"/>
</dbReference>
<feature type="region of interest" description="Disordered" evidence="7">
    <location>
        <begin position="712"/>
        <end position="732"/>
    </location>
</feature>
<dbReference type="Gene3D" id="2.30.29.30">
    <property type="entry name" value="Pleckstrin-homology domain (PH domain)/Phosphotyrosine-binding domain (PTB)"/>
    <property type="match status" value="1"/>
</dbReference>
<dbReference type="Pfam" id="PF03909">
    <property type="entry name" value="BSD"/>
    <property type="match status" value="1"/>
</dbReference>
<evidence type="ECO:0000259" key="8">
    <source>
        <dbReference type="PROSITE" id="PS50858"/>
    </source>
</evidence>
<accession>A0A7S1VZM2</accession>
<dbReference type="InterPro" id="IPR027079">
    <property type="entry name" value="Tfb1/GTF2H1"/>
</dbReference>
<keyword evidence="3" id="KW-0677">Repeat</keyword>
<comment type="similarity">
    <text evidence="2">Belongs to the TFB1 family.</text>
</comment>
<keyword evidence="4" id="KW-0805">Transcription regulation</keyword>
<feature type="region of interest" description="Disordered" evidence="7">
    <location>
        <begin position="144"/>
        <end position="177"/>
    </location>
</feature>
<dbReference type="PANTHER" id="PTHR12856">
    <property type="entry name" value="TRANSCRIPTION INITIATION FACTOR IIH-RELATED"/>
    <property type="match status" value="1"/>
</dbReference>
<feature type="compositionally biased region" description="Polar residues" evidence="7">
    <location>
        <begin position="144"/>
        <end position="159"/>
    </location>
</feature>
<sequence length="797" mass="87822">MAMAMLNKGRAGGMPNGNSAIPHNMPPPAAPLPISLTTTTYPQSKYKKLIGTISLTEESLTFHPADLQSNPTTSPPKIEIVPWTKVMKHQVSPISHPTFLLKIILHPTAVVAAGDKKKKKEHLTFELKSRAGLDRIRRDITGRLSNTSLARTNGGTSSPSKKRPHSDLASNNADPTMKKSMLSTSFTDLDPDALAVTRSSLLSSNPTLRAQHTLLVTETKTLTEDDFWVTHSQTLSDEYAKIYGKIRAGMPSSIKSNLDLGLSGRVKLGVEEMRQIFIMYPAVHCAYEAKVPLELSEEQFWRKYLESEYFHRDRGRIGSHVGRANQSERKQKEKFEKEIEDKKDGDKKNNDKREDDETDEAAARSRAIGGTDDIFSRYDVEWKKMNDGSANDDAEETTASTSKSNFSSTGGAAGAVNGGAPSTNTQSAMLQNQKFVGTRLAIGQFDLASTAETERASRILNALDLHPPPADDSKGARVIDKYNRHWALVLHPDDAVAGCDLKTVTKRSVHQVLDGDEDAKVNGGVDNEFRRLVGYANADENNADHAKGIGDDGGDDESNENGENESSLFRELALRNIEAYSGEVSASRSQLSEADNLKRKMFDTRLAEITCSQVRRSTAPLLQLLDNDSNGEDGAPDLNNLDGAFPPPAVGVTILGALTSKMAADSKTESDIQRMASGLPEDFKKRLTSFFRRSSELLRHFFGLRRVMEQRKKKSSINEDDGAQRTEEETSKLQRVVQGMEAVYREMEVMRKELPQSETGEIMRKMCLPIMDQLDCAFQLHRDGSGGGGGFVTVEEI</sequence>
<keyword evidence="5" id="KW-0804">Transcription</keyword>
<evidence type="ECO:0000256" key="1">
    <source>
        <dbReference type="ARBA" id="ARBA00004123"/>
    </source>
</evidence>
<evidence type="ECO:0000256" key="7">
    <source>
        <dbReference type="SAM" id="MobiDB-lite"/>
    </source>
</evidence>
<dbReference type="InterPro" id="IPR011993">
    <property type="entry name" value="PH-like_dom_sf"/>
</dbReference>
<evidence type="ECO:0000256" key="3">
    <source>
        <dbReference type="ARBA" id="ARBA00022737"/>
    </source>
</evidence>
<feature type="region of interest" description="Disordered" evidence="7">
    <location>
        <begin position="541"/>
        <end position="567"/>
    </location>
</feature>
<feature type="compositionally biased region" description="Basic and acidic residues" evidence="7">
    <location>
        <begin position="326"/>
        <end position="355"/>
    </location>
</feature>